<feature type="region of interest" description="Disordered" evidence="1">
    <location>
        <begin position="1"/>
        <end position="62"/>
    </location>
</feature>
<sequence>MEATVSNTAALPAASTSTIDPLAPGEPVKKKKGPKKGTKYKKRVPKVEGVTPGAKTLKSPKMSKKAAAEAAAEAAKNAQLKAPEAVRFGFQDTLIDIDHPLESFKWPYSPFTAEFKSQHQARNRIANDLHQAVQQITDTNGRATWHLRELDHRLQMSRQDLQTSLDEIQFRKSQLRDMSLLAVDIVKKLSSPRPQPHASPTQMRSSTSSSGVVSGNESGSGTGGYGSSYQTISSHLDGDHMDVDGGEQSPQYVPSDIEQSSLKGLNEGNVRSFLEKIRELEQAQRQVLV</sequence>
<evidence type="ECO:0000313" key="2">
    <source>
        <dbReference type="EMBL" id="KAF9924930.1"/>
    </source>
</evidence>
<feature type="region of interest" description="Disordered" evidence="1">
    <location>
        <begin position="190"/>
        <end position="265"/>
    </location>
</feature>
<dbReference type="EMBL" id="JAAAHW010010538">
    <property type="protein sequence ID" value="KAF9924930.1"/>
    <property type="molecule type" value="Genomic_DNA"/>
</dbReference>
<gene>
    <name evidence="2" type="ORF">BGZ65_008047</name>
</gene>
<organism evidence="2 3">
    <name type="scientific">Modicella reniformis</name>
    <dbReference type="NCBI Taxonomy" id="1440133"/>
    <lineage>
        <taxon>Eukaryota</taxon>
        <taxon>Fungi</taxon>
        <taxon>Fungi incertae sedis</taxon>
        <taxon>Mucoromycota</taxon>
        <taxon>Mortierellomycotina</taxon>
        <taxon>Mortierellomycetes</taxon>
        <taxon>Mortierellales</taxon>
        <taxon>Mortierellaceae</taxon>
        <taxon>Modicella</taxon>
    </lineage>
</organism>
<comment type="caution">
    <text evidence="2">The sequence shown here is derived from an EMBL/GenBank/DDBJ whole genome shotgun (WGS) entry which is preliminary data.</text>
</comment>
<feature type="compositionally biased region" description="Low complexity" evidence="1">
    <location>
        <begin position="205"/>
        <end position="217"/>
    </location>
</feature>
<feature type="compositionally biased region" description="Basic residues" evidence="1">
    <location>
        <begin position="29"/>
        <end position="44"/>
    </location>
</feature>
<protein>
    <submittedName>
        <fullName evidence="2">Uncharacterized protein</fullName>
    </submittedName>
</protein>
<keyword evidence="3" id="KW-1185">Reference proteome</keyword>
<feature type="compositionally biased region" description="Polar residues" evidence="1">
    <location>
        <begin position="248"/>
        <end position="263"/>
    </location>
</feature>
<dbReference type="Proteomes" id="UP000749646">
    <property type="component" value="Unassembled WGS sequence"/>
</dbReference>
<reference evidence="2" key="1">
    <citation type="journal article" date="2020" name="Fungal Divers.">
        <title>Resolving the Mortierellaceae phylogeny through synthesis of multi-gene phylogenetics and phylogenomics.</title>
        <authorList>
            <person name="Vandepol N."/>
            <person name="Liber J."/>
            <person name="Desiro A."/>
            <person name="Na H."/>
            <person name="Kennedy M."/>
            <person name="Barry K."/>
            <person name="Grigoriev I.V."/>
            <person name="Miller A.N."/>
            <person name="O'Donnell K."/>
            <person name="Stajich J.E."/>
            <person name="Bonito G."/>
        </authorList>
    </citation>
    <scope>NUCLEOTIDE SEQUENCE</scope>
    <source>
        <strain evidence="2">MES-2147</strain>
    </source>
</reference>
<dbReference type="OrthoDB" id="2435257at2759"/>
<proteinExistence type="predicted"/>
<feature type="compositionally biased region" description="Polar residues" evidence="1">
    <location>
        <begin position="1"/>
        <end position="19"/>
    </location>
</feature>
<dbReference type="AlphaFoldDB" id="A0A9P6IJA4"/>
<evidence type="ECO:0000313" key="3">
    <source>
        <dbReference type="Proteomes" id="UP000749646"/>
    </source>
</evidence>
<name>A0A9P6IJA4_9FUNG</name>
<accession>A0A9P6IJA4</accession>
<evidence type="ECO:0000256" key="1">
    <source>
        <dbReference type="SAM" id="MobiDB-lite"/>
    </source>
</evidence>